<proteinExistence type="predicted"/>
<sequence length="67" mass="7619">MKAMKANKPKPITNETVATTKSIMDCTLKPINKSIYNRIEGFPDLCLQKKSRSIYPSPCFIMQDPNK</sequence>
<dbReference type="AlphaFoldDB" id="A0A2P2Q8X7"/>
<dbReference type="EMBL" id="GGEC01082961">
    <property type="protein sequence ID" value="MBX63445.1"/>
    <property type="molecule type" value="Transcribed_RNA"/>
</dbReference>
<name>A0A2P2Q8X7_RHIMU</name>
<accession>A0A2P2Q8X7</accession>
<protein>
    <submittedName>
        <fullName evidence="1">Uncharacterized protein</fullName>
    </submittedName>
</protein>
<reference evidence="1" key="1">
    <citation type="submission" date="2018-02" db="EMBL/GenBank/DDBJ databases">
        <title>Rhizophora mucronata_Transcriptome.</title>
        <authorList>
            <person name="Meera S.P."/>
            <person name="Sreeshan A."/>
            <person name="Augustine A."/>
        </authorList>
    </citation>
    <scope>NUCLEOTIDE SEQUENCE</scope>
    <source>
        <tissue evidence="1">Leaf</tissue>
    </source>
</reference>
<evidence type="ECO:0000313" key="1">
    <source>
        <dbReference type="EMBL" id="MBX63445.1"/>
    </source>
</evidence>
<organism evidence="1">
    <name type="scientific">Rhizophora mucronata</name>
    <name type="common">Asiatic mangrove</name>
    <dbReference type="NCBI Taxonomy" id="61149"/>
    <lineage>
        <taxon>Eukaryota</taxon>
        <taxon>Viridiplantae</taxon>
        <taxon>Streptophyta</taxon>
        <taxon>Embryophyta</taxon>
        <taxon>Tracheophyta</taxon>
        <taxon>Spermatophyta</taxon>
        <taxon>Magnoliopsida</taxon>
        <taxon>eudicotyledons</taxon>
        <taxon>Gunneridae</taxon>
        <taxon>Pentapetalae</taxon>
        <taxon>rosids</taxon>
        <taxon>fabids</taxon>
        <taxon>Malpighiales</taxon>
        <taxon>Rhizophoraceae</taxon>
        <taxon>Rhizophora</taxon>
    </lineage>
</organism>